<name>A0A7C8I5Q6_9PLEO</name>
<evidence type="ECO:0000256" key="2">
    <source>
        <dbReference type="SAM" id="Phobius"/>
    </source>
</evidence>
<feature type="transmembrane region" description="Helical" evidence="2">
    <location>
        <begin position="430"/>
        <end position="451"/>
    </location>
</feature>
<evidence type="ECO:0000313" key="5">
    <source>
        <dbReference type="Proteomes" id="UP000481861"/>
    </source>
</evidence>
<dbReference type="EMBL" id="JAADJZ010000021">
    <property type="protein sequence ID" value="KAF2867913.1"/>
    <property type="molecule type" value="Genomic_DNA"/>
</dbReference>
<evidence type="ECO:0000256" key="1">
    <source>
        <dbReference type="SAM" id="MobiDB-lite"/>
    </source>
</evidence>
<dbReference type="OrthoDB" id="5355526at2759"/>
<dbReference type="SUPFAM" id="SSF57879">
    <property type="entry name" value="Zinc domain conserved in yeast copper-regulated transcription factors"/>
    <property type="match status" value="1"/>
</dbReference>
<keyword evidence="2" id="KW-0472">Membrane</keyword>
<keyword evidence="2" id="KW-1133">Transmembrane helix</keyword>
<dbReference type="PROSITE" id="PS50073">
    <property type="entry name" value="COPPER_FIST_2"/>
    <property type="match status" value="1"/>
</dbReference>
<accession>A0A7C8I5Q6</accession>
<dbReference type="Proteomes" id="UP000481861">
    <property type="component" value="Unassembled WGS sequence"/>
</dbReference>
<keyword evidence="5" id="KW-1185">Reference proteome</keyword>
<dbReference type="SMART" id="SM00412">
    <property type="entry name" value="Cu_FIST"/>
    <property type="match status" value="1"/>
</dbReference>
<feature type="compositionally biased region" description="Low complexity" evidence="1">
    <location>
        <begin position="1"/>
        <end position="15"/>
    </location>
</feature>
<feature type="transmembrane region" description="Helical" evidence="2">
    <location>
        <begin position="401"/>
        <end position="424"/>
    </location>
</feature>
<feature type="domain" description="Copper-fist" evidence="3">
    <location>
        <begin position="25"/>
        <end position="61"/>
    </location>
</feature>
<dbReference type="GO" id="GO:0005634">
    <property type="term" value="C:nucleus"/>
    <property type="evidence" value="ECO:0007669"/>
    <property type="project" value="InterPro"/>
</dbReference>
<dbReference type="AlphaFoldDB" id="A0A7C8I5Q6"/>
<proteinExistence type="predicted"/>
<keyword evidence="2" id="KW-0812">Transmembrane</keyword>
<feature type="region of interest" description="Disordered" evidence="1">
    <location>
        <begin position="1"/>
        <end position="24"/>
    </location>
</feature>
<evidence type="ECO:0000313" key="4">
    <source>
        <dbReference type="EMBL" id="KAF2867913.1"/>
    </source>
</evidence>
<organism evidence="4 5">
    <name type="scientific">Massariosphaeria phaeospora</name>
    <dbReference type="NCBI Taxonomy" id="100035"/>
    <lineage>
        <taxon>Eukaryota</taxon>
        <taxon>Fungi</taxon>
        <taxon>Dikarya</taxon>
        <taxon>Ascomycota</taxon>
        <taxon>Pezizomycotina</taxon>
        <taxon>Dothideomycetes</taxon>
        <taxon>Pleosporomycetidae</taxon>
        <taxon>Pleosporales</taxon>
        <taxon>Pleosporales incertae sedis</taxon>
        <taxon>Massariosphaeria</taxon>
    </lineage>
</organism>
<dbReference type="SMART" id="SM01090">
    <property type="entry name" value="Copper-fist"/>
    <property type="match status" value="1"/>
</dbReference>
<dbReference type="InterPro" id="IPR036395">
    <property type="entry name" value="Cu_fist_DNA-bd_dom_sf"/>
</dbReference>
<dbReference type="GO" id="GO:0005507">
    <property type="term" value="F:copper ion binding"/>
    <property type="evidence" value="ECO:0007669"/>
    <property type="project" value="InterPro"/>
</dbReference>
<gene>
    <name evidence="4" type="ORF">BDV95DRAFT_580891</name>
</gene>
<dbReference type="GO" id="GO:0003700">
    <property type="term" value="F:DNA-binding transcription factor activity"/>
    <property type="evidence" value="ECO:0007669"/>
    <property type="project" value="InterPro"/>
</dbReference>
<protein>
    <recommendedName>
        <fullName evidence="3">Copper-fist domain-containing protein</fullName>
    </recommendedName>
</protein>
<dbReference type="Pfam" id="PF00649">
    <property type="entry name" value="Copper-fist"/>
    <property type="match status" value="1"/>
</dbReference>
<reference evidence="4 5" key="1">
    <citation type="submission" date="2020-01" db="EMBL/GenBank/DDBJ databases">
        <authorList>
            <consortium name="DOE Joint Genome Institute"/>
            <person name="Haridas S."/>
            <person name="Albert R."/>
            <person name="Binder M."/>
            <person name="Bloem J."/>
            <person name="Labutti K."/>
            <person name="Salamov A."/>
            <person name="Andreopoulos B."/>
            <person name="Baker S.E."/>
            <person name="Barry K."/>
            <person name="Bills G."/>
            <person name="Bluhm B.H."/>
            <person name="Cannon C."/>
            <person name="Castanera R."/>
            <person name="Culley D.E."/>
            <person name="Daum C."/>
            <person name="Ezra D."/>
            <person name="Gonzalez J.B."/>
            <person name="Henrissat B."/>
            <person name="Kuo A."/>
            <person name="Liang C."/>
            <person name="Lipzen A."/>
            <person name="Lutzoni F."/>
            <person name="Magnuson J."/>
            <person name="Mondo S."/>
            <person name="Nolan M."/>
            <person name="Ohm R."/>
            <person name="Pangilinan J."/>
            <person name="Park H.-J.H."/>
            <person name="Ramirez L."/>
            <person name="Alfaro M."/>
            <person name="Sun H."/>
            <person name="Tritt A."/>
            <person name="Yoshinaga Y."/>
            <person name="Zwiers L.-H.L."/>
            <person name="Turgeon B.G."/>
            <person name="Goodwin S.B."/>
            <person name="Spatafora J.W."/>
            <person name="Crous P.W."/>
            <person name="Grigoriev I.V."/>
        </authorList>
    </citation>
    <scope>NUCLEOTIDE SEQUENCE [LARGE SCALE GENOMIC DNA]</scope>
    <source>
        <strain evidence="4 5">CBS 611.86</strain>
    </source>
</reference>
<dbReference type="InterPro" id="IPR001083">
    <property type="entry name" value="Cu_fist_DNA-bd_dom"/>
</dbReference>
<sequence>MEASPAATESPAPSSGLKAPTGKSVSSTKYACASCIKGHRVSGCRHTERELYPIRPGPKYSLARRLENRVSQQPGQSELRKKYKKVESSGFEIGQISTSAILQDLWVYGATTEPSVQSRRQVRLVWQCKCREGVLFSDEVTELRKDGVAELVKHMERSSGAVVHSTGHSQNPHDEGHIYARTRLLFQKAVSKITGLFQRDSPVYSLPQHNSSIPVSTPQATGNISSQQQALHVMTCMREGGHRKCLRQDRVESVNSDRELLIFLRSQFTGNRGRLKSLLSMKTVKGIFFVKFRLPLGGSVEVRDHDPCCTPTSCECIPPASKVEPSPGAEYRCRPGPPATYPPICPTYLMHLFESPSCVDETDTWILDLLPKRVCGELRGTAGDPAEGWGIYYREGWDQDLITLVVFVLFFSASLLFGVLWSTLRMDVQGAFGVSAYVTAACGILIAMVSMRADKG</sequence>
<dbReference type="GO" id="GO:0003677">
    <property type="term" value="F:DNA binding"/>
    <property type="evidence" value="ECO:0007669"/>
    <property type="project" value="InterPro"/>
</dbReference>
<comment type="caution">
    <text evidence="4">The sequence shown here is derived from an EMBL/GenBank/DDBJ whole genome shotgun (WGS) entry which is preliminary data.</text>
</comment>
<dbReference type="Gene3D" id="3.90.430.10">
    <property type="entry name" value="Copper fist DNA-binding domain"/>
    <property type="match status" value="1"/>
</dbReference>
<evidence type="ECO:0000259" key="3">
    <source>
        <dbReference type="PROSITE" id="PS50073"/>
    </source>
</evidence>